<reference evidence="4" key="1">
    <citation type="submission" date="2022-01" db="EMBL/GenBank/DDBJ databases">
        <authorList>
            <person name="King R."/>
        </authorList>
    </citation>
    <scope>NUCLEOTIDE SEQUENCE</scope>
</reference>
<dbReference type="GO" id="GO:0040029">
    <property type="term" value="P:epigenetic regulation of gene expression"/>
    <property type="evidence" value="ECO:0007669"/>
    <property type="project" value="TreeGrafter"/>
</dbReference>
<organism evidence="4 5">
    <name type="scientific">Diabrotica balteata</name>
    <name type="common">Banded cucumber beetle</name>
    <dbReference type="NCBI Taxonomy" id="107213"/>
    <lineage>
        <taxon>Eukaryota</taxon>
        <taxon>Metazoa</taxon>
        <taxon>Ecdysozoa</taxon>
        <taxon>Arthropoda</taxon>
        <taxon>Hexapoda</taxon>
        <taxon>Insecta</taxon>
        <taxon>Pterygota</taxon>
        <taxon>Neoptera</taxon>
        <taxon>Endopterygota</taxon>
        <taxon>Coleoptera</taxon>
        <taxon>Polyphaga</taxon>
        <taxon>Cucujiformia</taxon>
        <taxon>Chrysomeloidea</taxon>
        <taxon>Chrysomelidae</taxon>
        <taxon>Galerucinae</taxon>
        <taxon>Diabroticina</taxon>
        <taxon>Diabroticites</taxon>
        <taxon>Diabrotica</taxon>
    </lineage>
</organism>
<evidence type="ECO:0000313" key="4">
    <source>
        <dbReference type="EMBL" id="CAG9828719.1"/>
    </source>
</evidence>
<evidence type="ECO:0000256" key="2">
    <source>
        <dbReference type="SAM" id="MobiDB-lite"/>
    </source>
</evidence>
<keyword evidence="5" id="KW-1185">Reference proteome</keyword>
<dbReference type="Gene3D" id="3.40.800.20">
    <property type="entry name" value="Histone deacetylase domain"/>
    <property type="match status" value="2"/>
</dbReference>
<gene>
    <name evidence="4" type="ORF">DIABBA_LOCUS2619</name>
</gene>
<dbReference type="InterPro" id="IPR000286">
    <property type="entry name" value="HDACs"/>
</dbReference>
<protein>
    <recommendedName>
        <fullName evidence="3">Histone deacetylase domain-containing protein</fullName>
    </recommendedName>
</protein>
<dbReference type="GO" id="GO:0141221">
    <property type="term" value="F:histone deacetylase activity, hydrolytic mechanism"/>
    <property type="evidence" value="ECO:0007669"/>
    <property type="project" value="UniProtKB-EC"/>
</dbReference>
<dbReference type="PANTHER" id="PTHR10625:SF38">
    <property type="entry name" value="HISTONE DEACETYLASE 6, ISOFORM G"/>
    <property type="match status" value="1"/>
</dbReference>
<proteinExistence type="predicted"/>
<evidence type="ECO:0000313" key="5">
    <source>
        <dbReference type="Proteomes" id="UP001153709"/>
    </source>
</evidence>
<dbReference type="InterPro" id="IPR023696">
    <property type="entry name" value="Ureohydrolase_dom_sf"/>
</dbReference>
<evidence type="ECO:0000256" key="1">
    <source>
        <dbReference type="ARBA" id="ARBA00048287"/>
    </source>
</evidence>
<feature type="domain" description="Histone deacetylase" evidence="3">
    <location>
        <begin position="84"/>
        <end position="377"/>
    </location>
</feature>
<feature type="region of interest" description="Disordered" evidence="2">
    <location>
        <begin position="1"/>
        <end position="24"/>
    </location>
</feature>
<dbReference type="Pfam" id="PF00850">
    <property type="entry name" value="Hist_deacetyl"/>
    <property type="match status" value="2"/>
</dbReference>
<dbReference type="PANTHER" id="PTHR10625">
    <property type="entry name" value="HISTONE DEACETYLASE HDAC1-RELATED"/>
    <property type="match status" value="1"/>
</dbReference>
<dbReference type="SUPFAM" id="SSF52768">
    <property type="entry name" value="Arginase/deacetylase"/>
    <property type="match status" value="2"/>
</dbReference>
<feature type="domain" description="Histone deacetylase" evidence="3">
    <location>
        <begin position="518"/>
        <end position="808"/>
    </location>
</feature>
<dbReference type="InterPro" id="IPR037138">
    <property type="entry name" value="His_deacetylse_dom_sf"/>
</dbReference>
<dbReference type="OrthoDB" id="424012at2759"/>
<dbReference type="PRINTS" id="PR01270">
    <property type="entry name" value="HDASUPER"/>
</dbReference>
<evidence type="ECO:0000259" key="3">
    <source>
        <dbReference type="Pfam" id="PF00850"/>
    </source>
</evidence>
<sequence>MGDQGKSDNDPGASIISKSPGGTQKLSQFLAEKRKRKVKLEQPVSTLKDPFELVNNCITVAPSKTGYIQEESLSHYCIWDSLYPENVERVACAERRINALELKHRCVLVPRLHFSTEVFLKKHTPELLEKLKLTKELSGEDLRTFSSKYDAVYFTQQTYDSAMAAAESVLSLTQEVMTGNLRNGLALVRPPGHHAMSNEFCGYCFINNVAVAAEMALSSGHAKRVLIVDYDVHHGQATQQMFYDRNDVLYFSIHRYEQGTFWPNLRESDFDFIGEGVGTGHNINIPLNATGLNDSDYLAIILNVLLPVAYQYNPDLVLVSAGYDASIGCPEGEMLVTPAFYGHLITLLSGLANGRLVVCLEGGYFPESLAEGVVCSLKALLGDPCYPLSITEVHPEVIKVINSAIYYLRSTWDCLNLMDCFSYPKDDVPLKECLSINSETEHLSKIIYRFTPQPTTVYETTGFYPVRSEKEIFKFTKMIEDLRTAYASIYNLSHEVGYVYDELLLKHKCKITTGKEVPERPERITEIIKTFEKFGLLERLKHIQDDQLVDSEAWVQKVHHLQYVDQILRLQDLPSQPDWYRNEFTADCILKCVSCILTLIKSIQSNIVRSGVAVVRPPGHHACYEIGSGFCFVNNAVIAANYLIDVHKYSRILIVDFDIHHGNGTQDLTFERNDIMYISIHRFDSAKFFPFCKKGDVDNIGTGLGEGYNVNIPFNSGNKTDVDYWAVWHKLVLPLAYSYDPQFVIVSAGFDAAYFDPLGNGYKVSPEMYGQFIQTLKPLACGKQLILLEGGYHLESTALSMTMCVKALLGDPLPVPRFDEKIGAETRATIKEVLNTHKSNWKFLQVNKNIANFACTDDQYHLLETALEEEINGRGSVENFRKKIPAIIKN</sequence>
<dbReference type="AlphaFoldDB" id="A0A9N9SVC5"/>
<dbReference type="GO" id="GO:0000118">
    <property type="term" value="C:histone deacetylase complex"/>
    <property type="evidence" value="ECO:0007669"/>
    <property type="project" value="TreeGrafter"/>
</dbReference>
<dbReference type="Proteomes" id="UP001153709">
    <property type="component" value="Chromosome 10"/>
</dbReference>
<dbReference type="EMBL" id="OU898285">
    <property type="protein sequence ID" value="CAG9828719.1"/>
    <property type="molecule type" value="Genomic_DNA"/>
</dbReference>
<dbReference type="InterPro" id="IPR023801">
    <property type="entry name" value="His_deacetylse_dom"/>
</dbReference>
<comment type="catalytic activity">
    <reaction evidence="1">
        <text>N(6)-acetyl-L-lysyl-[histone] + H2O = L-lysyl-[histone] + acetate</text>
        <dbReference type="Rhea" id="RHEA:58196"/>
        <dbReference type="Rhea" id="RHEA-COMP:9845"/>
        <dbReference type="Rhea" id="RHEA-COMP:11338"/>
        <dbReference type="ChEBI" id="CHEBI:15377"/>
        <dbReference type="ChEBI" id="CHEBI:29969"/>
        <dbReference type="ChEBI" id="CHEBI:30089"/>
        <dbReference type="ChEBI" id="CHEBI:61930"/>
        <dbReference type="EC" id="3.5.1.98"/>
    </reaction>
</comment>
<name>A0A9N9SVC5_DIABA</name>
<accession>A0A9N9SVC5</accession>